<evidence type="ECO:0000256" key="9">
    <source>
        <dbReference type="ARBA" id="ARBA00023004"/>
    </source>
</evidence>
<evidence type="ECO:0000256" key="4">
    <source>
        <dbReference type="ARBA" id="ARBA00022741"/>
    </source>
</evidence>
<keyword evidence="9" id="KW-0408">Iron</keyword>
<dbReference type="InterPro" id="IPR027417">
    <property type="entry name" value="P-loop_NTPase"/>
</dbReference>
<name>E0V923_PEDHC</name>
<dbReference type="HOGENOM" id="CLU_006515_4_0_1"/>
<dbReference type="SMART" id="SM00491">
    <property type="entry name" value="HELICc2"/>
    <property type="match status" value="1"/>
</dbReference>
<dbReference type="EMBL" id="DS234988">
    <property type="protein sequence ID" value="EEB09879.1"/>
    <property type="molecule type" value="Genomic_DNA"/>
</dbReference>
<dbReference type="InterPro" id="IPR006554">
    <property type="entry name" value="Helicase-like_DEXD_c2"/>
</dbReference>
<dbReference type="CTD" id="8233357"/>
<dbReference type="AlphaFoldDB" id="E0V923"/>
<dbReference type="GO" id="GO:0045910">
    <property type="term" value="P:negative regulation of DNA recombination"/>
    <property type="evidence" value="ECO:0007669"/>
    <property type="project" value="TreeGrafter"/>
</dbReference>
<evidence type="ECO:0000256" key="12">
    <source>
        <dbReference type="ARBA" id="ARBA00023204"/>
    </source>
</evidence>
<dbReference type="InterPro" id="IPR010614">
    <property type="entry name" value="RAD3-like_helicase_DEAD"/>
</dbReference>
<dbReference type="GO" id="GO:0005524">
    <property type="term" value="F:ATP binding"/>
    <property type="evidence" value="ECO:0007669"/>
    <property type="project" value="UniProtKB-KW"/>
</dbReference>
<evidence type="ECO:0000256" key="10">
    <source>
        <dbReference type="ARBA" id="ARBA00023014"/>
    </source>
</evidence>
<reference evidence="17" key="2">
    <citation type="submission" date="2007-04" db="EMBL/GenBank/DDBJ databases">
        <title>The genome of the human body louse.</title>
        <authorList>
            <consortium name="The Human Body Louse Genome Consortium"/>
            <person name="Kirkness E."/>
            <person name="Walenz B."/>
            <person name="Hass B."/>
            <person name="Bruggner R."/>
            <person name="Strausberg R."/>
        </authorList>
    </citation>
    <scope>NUCLEOTIDE SEQUENCE</scope>
    <source>
        <strain evidence="17">USDA</strain>
    </source>
</reference>
<evidence type="ECO:0000256" key="3">
    <source>
        <dbReference type="ARBA" id="ARBA00022723"/>
    </source>
</evidence>
<reference evidence="17" key="1">
    <citation type="submission" date="2007-04" db="EMBL/GenBank/DDBJ databases">
        <title>Annotation of Pediculus humanus corporis strain USDA.</title>
        <authorList>
            <person name="Kirkness E."/>
            <person name="Hannick L."/>
            <person name="Hass B."/>
            <person name="Bruggner R."/>
            <person name="Lawson D."/>
            <person name="Bidwell S."/>
            <person name="Joardar V."/>
            <person name="Caler E."/>
            <person name="Walenz B."/>
            <person name="Inman J."/>
            <person name="Schobel S."/>
            <person name="Galinsky K."/>
            <person name="Amedeo P."/>
            <person name="Strausberg R."/>
        </authorList>
    </citation>
    <scope>NUCLEOTIDE SEQUENCE</scope>
    <source>
        <strain evidence="17">USDA</strain>
    </source>
</reference>
<evidence type="ECO:0000256" key="6">
    <source>
        <dbReference type="ARBA" id="ARBA00022801"/>
    </source>
</evidence>
<sequence length="1016" mass="115135">MSVISLRGYDVSFPYPIPYDIQKSYMNKVLTCLDEKTHAVLESPTGTGKTLCLFAPVTAWAKRKKKNAVVHVTQDSNKELNSPHFESTEHQGPWGVKSKSKVWYTARTHSQIAQTVSEVRKCDIEGLHVRVMGARDQLCINELVLEEKDSYIKTVKCKELVKSKKCKYYTKLSYEKDFKRFYQSGEVLDIEDLVSIGKSCGICPYFLAKRASETADILLLPYNYIIDRESRESNGLQLQNDVIIFDEGHNVPSTCEESYEFSFTSLDVAIGIKNIQDVMLSLSKLTEDLIEDEEIDVSKHVSNSMMMVEMLQKLESALSEMNASNELLPVSELYNFLSSAVLIDGISSFKSDSEKLSLTGSTLETFNLLEKMMSVMYGSTVRSFDKSIVDRSFKCVITTDPERHFAKKFSLYCFNPSFGIKSLLALGSQSIIITSGTLSPLRTFIYELGLPKPVTLENKHIAKKCQVPFVILGTGVNNVKMDGAYKNRNDPKYVSSLGMSLTNLIASIPDGILLLFSSYTMMQSLKESWEKDLGIWTRLNSLKRVFVEPRNKNEFINCMENYRRAIDSGNGAILMGVLRGKISEGMDFKDQYCRGVFIIGVPFPPIQDLRVIGKQKYSESLMIYNEKTKTEEKLYNQPYLSIEAMKATNQAIGRVIRHGKDYGVIILVDYRFAWPRLFYNISSWLRDDFPTESNFPTAKKLISDFFKNVHSGALNVVWSVGKVGKLGVEEIHCQPLDGNGCPIAKKFSYEEYDHKKQPPKRTGPRMDLSGIEGKSRSESSGTQIINKERKSRGHTNIKYEDDDLTPENLLFKYKSNKKYNDDGNSVGRKTGATTSLSDAIELARKNLDNYSSRENLNEVVVQENNKRKLSDDEEENYKKNCCPKLSPSLFSSPESSEGSQPKKYSHIKVKPLLPAAKNDGDVIVENKYEKELKEKLINYYSSVKIFLSVNENFKFKLASSNYMRGETSLTDMISTMDEVFLKAGNKNLYAGFRICIKAKDKIEWSAACKKRGIKNF</sequence>
<dbReference type="Gene3D" id="3.40.50.300">
    <property type="entry name" value="P-loop containing nucleotide triphosphate hydrolases"/>
    <property type="match status" value="2"/>
</dbReference>
<evidence type="ECO:0000256" key="15">
    <source>
        <dbReference type="SAM" id="MobiDB-lite"/>
    </source>
</evidence>
<dbReference type="GO" id="GO:0003677">
    <property type="term" value="F:DNA binding"/>
    <property type="evidence" value="ECO:0007669"/>
    <property type="project" value="UniProtKB-KW"/>
</dbReference>
<dbReference type="InterPro" id="IPR006555">
    <property type="entry name" value="ATP-dep_Helicase_C"/>
</dbReference>
<dbReference type="OMA" id="NCATIVA"/>
<evidence type="ECO:0000259" key="16">
    <source>
        <dbReference type="PROSITE" id="PS51193"/>
    </source>
</evidence>
<keyword evidence="3" id="KW-0479">Metal-binding</keyword>
<feature type="region of interest" description="Disordered" evidence="15">
    <location>
        <begin position="752"/>
        <end position="800"/>
    </location>
</feature>
<reference evidence="18" key="3">
    <citation type="submission" date="2020-05" db="UniProtKB">
        <authorList>
            <consortium name="EnsemblMetazoa"/>
        </authorList>
    </citation>
    <scope>IDENTIFICATION</scope>
    <source>
        <strain evidence="18">USDA</strain>
    </source>
</reference>
<proteinExistence type="predicted"/>
<keyword evidence="12" id="KW-0234">DNA repair</keyword>
<dbReference type="STRING" id="121224.E0V923"/>
<dbReference type="Pfam" id="PF13307">
    <property type="entry name" value="Helicase_C_2"/>
    <property type="match status" value="1"/>
</dbReference>
<comment type="subcellular location">
    <subcellularLocation>
        <location evidence="1">Nucleus</location>
    </subcellularLocation>
</comment>
<dbReference type="KEGG" id="phu:Phum_PHUM003210"/>
<dbReference type="RefSeq" id="XP_002422617.1">
    <property type="nucleotide sequence ID" value="XM_002422572.1"/>
</dbReference>
<keyword evidence="13" id="KW-0413">Isomerase</keyword>
<evidence type="ECO:0000256" key="14">
    <source>
        <dbReference type="ARBA" id="ARBA00023242"/>
    </source>
</evidence>
<organism>
    <name type="scientific">Pediculus humanus subsp. corporis</name>
    <name type="common">Body louse</name>
    <dbReference type="NCBI Taxonomy" id="121224"/>
    <lineage>
        <taxon>Eukaryota</taxon>
        <taxon>Metazoa</taxon>
        <taxon>Ecdysozoa</taxon>
        <taxon>Arthropoda</taxon>
        <taxon>Hexapoda</taxon>
        <taxon>Insecta</taxon>
        <taxon>Pterygota</taxon>
        <taxon>Neoptera</taxon>
        <taxon>Paraneoptera</taxon>
        <taxon>Psocodea</taxon>
        <taxon>Troctomorpha</taxon>
        <taxon>Phthiraptera</taxon>
        <taxon>Anoplura</taxon>
        <taxon>Pediculidae</taxon>
        <taxon>Pediculus</taxon>
    </lineage>
</organism>
<dbReference type="GO" id="GO:0005634">
    <property type="term" value="C:nucleus"/>
    <property type="evidence" value="ECO:0007669"/>
    <property type="project" value="UniProtKB-SubCell"/>
</dbReference>
<dbReference type="InterPro" id="IPR014013">
    <property type="entry name" value="Helic_SF1/SF2_ATP-bd_DinG/Rad3"/>
</dbReference>
<dbReference type="eggNOG" id="KOG1132">
    <property type="taxonomic scope" value="Eukaryota"/>
</dbReference>
<dbReference type="GO" id="GO:0006281">
    <property type="term" value="P:DNA repair"/>
    <property type="evidence" value="ECO:0007669"/>
    <property type="project" value="UniProtKB-KW"/>
</dbReference>
<evidence type="ECO:0000256" key="11">
    <source>
        <dbReference type="ARBA" id="ARBA00023125"/>
    </source>
</evidence>
<keyword evidence="2" id="KW-0004">4Fe-4S</keyword>
<dbReference type="InParanoid" id="E0V923"/>
<protein>
    <submittedName>
        <fullName evidence="17">Regulator of telomere elongation helicase 1 rtel1, putative</fullName>
    </submittedName>
</protein>
<keyword evidence="8" id="KW-0067">ATP-binding</keyword>
<evidence type="ECO:0000313" key="19">
    <source>
        <dbReference type="Proteomes" id="UP000009046"/>
    </source>
</evidence>
<evidence type="ECO:0000313" key="17">
    <source>
        <dbReference type="EMBL" id="EEB09879.1"/>
    </source>
</evidence>
<dbReference type="PROSITE" id="PS51193">
    <property type="entry name" value="HELICASE_ATP_BIND_2"/>
    <property type="match status" value="1"/>
</dbReference>
<dbReference type="GO" id="GO:0016818">
    <property type="term" value="F:hydrolase activity, acting on acid anhydrides, in phosphorus-containing anhydrides"/>
    <property type="evidence" value="ECO:0007669"/>
    <property type="project" value="InterPro"/>
</dbReference>
<evidence type="ECO:0000256" key="13">
    <source>
        <dbReference type="ARBA" id="ARBA00023235"/>
    </source>
</evidence>
<dbReference type="GeneID" id="8233357"/>
<evidence type="ECO:0000256" key="7">
    <source>
        <dbReference type="ARBA" id="ARBA00022806"/>
    </source>
</evidence>
<dbReference type="FunCoup" id="E0V923">
    <property type="interactions" value="1595"/>
</dbReference>
<keyword evidence="6" id="KW-0378">Hydrolase</keyword>
<dbReference type="Proteomes" id="UP000009046">
    <property type="component" value="Unassembled WGS sequence"/>
</dbReference>
<keyword evidence="11" id="KW-0238">DNA-binding</keyword>
<evidence type="ECO:0000256" key="8">
    <source>
        <dbReference type="ARBA" id="ARBA00022840"/>
    </source>
</evidence>
<feature type="region of interest" description="Disordered" evidence="15">
    <location>
        <begin position="858"/>
        <end position="877"/>
    </location>
</feature>
<dbReference type="GO" id="GO:0070182">
    <property type="term" value="F:DNA polymerase binding"/>
    <property type="evidence" value="ECO:0007669"/>
    <property type="project" value="TreeGrafter"/>
</dbReference>
<feature type="domain" description="Helicase ATP-binding" evidence="16">
    <location>
        <begin position="8"/>
        <end position="293"/>
    </location>
</feature>
<dbReference type="GO" id="GO:0003678">
    <property type="term" value="F:DNA helicase activity"/>
    <property type="evidence" value="ECO:0007669"/>
    <property type="project" value="InterPro"/>
</dbReference>
<dbReference type="InterPro" id="IPR045028">
    <property type="entry name" value="DinG/Rad3-like"/>
</dbReference>
<keyword evidence="7 17" id="KW-0347">Helicase</keyword>
<evidence type="ECO:0000256" key="5">
    <source>
        <dbReference type="ARBA" id="ARBA00022763"/>
    </source>
</evidence>
<dbReference type="OrthoDB" id="19182at2759"/>
<keyword evidence="14" id="KW-0539">Nucleus</keyword>
<keyword evidence="19" id="KW-1185">Reference proteome</keyword>
<dbReference type="CDD" id="cd18788">
    <property type="entry name" value="SF2_C_XPD"/>
    <property type="match status" value="1"/>
</dbReference>
<keyword evidence="4" id="KW-0547">Nucleotide-binding</keyword>
<evidence type="ECO:0000256" key="2">
    <source>
        <dbReference type="ARBA" id="ARBA00022485"/>
    </source>
</evidence>
<evidence type="ECO:0000313" key="18">
    <source>
        <dbReference type="EnsemblMetazoa" id="PHUM003210-PA"/>
    </source>
</evidence>
<evidence type="ECO:0000256" key="1">
    <source>
        <dbReference type="ARBA" id="ARBA00004123"/>
    </source>
</evidence>
<dbReference type="GO" id="GO:0051539">
    <property type="term" value="F:4 iron, 4 sulfur cluster binding"/>
    <property type="evidence" value="ECO:0007669"/>
    <property type="project" value="UniProtKB-KW"/>
</dbReference>
<dbReference type="VEuPathDB" id="VectorBase:PHUM003210"/>
<keyword evidence="5" id="KW-0227">DNA damage</keyword>
<dbReference type="GO" id="GO:1904430">
    <property type="term" value="P:negative regulation of t-circle formation"/>
    <property type="evidence" value="ECO:0007669"/>
    <property type="project" value="TreeGrafter"/>
</dbReference>
<dbReference type="GO" id="GO:0046872">
    <property type="term" value="F:metal ion binding"/>
    <property type="evidence" value="ECO:0007669"/>
    <property type="project" value="UniProtKB-KW"/>
</dbReference>
<dbReference type="SUPFAM" id="SSF52540">
    <property type="entry name" value="P-loop containing nucleoside triphosphate hydrolases"/>
    <property type="match status" value="1"/>
</dbReference>
<dbReference type="Gene3D" id="1.20.1160.20">
    <property type="match status" value="1"/>
</dbReference>
<dbReference type="FunFam" id="3.40.50.300:FF:001352">
    <property type="entry name" value="DNA repair helicase"/>
    <property type="match status" value="1"/>
</dbReference>
<accession>E0V923</accession>
<dbReference type="EMBL" id="AAZO01000041">
    <property type="status" value="NOT_ANNOTATED_CDS"/>
    <property type="molecule type" value="Genomic_DNA"/>
</dbReference>
<dbReference type="PANTHER" id="PTHR11472">
    <property type="entry name" value="DNA REPAIR DEAD HELICASE RAD3/XP-D SUBFAMILY MEMBER"/>
    <property type="match status" value="1"/>
</dbReference>
<dbReference type="GO" id="GO:0010569">
    <property type="term" value="P:regulation of double-strand break repair via homologous recombination"/>
    <property type="evidence" value="ECO:0007669"/>
    <property type="project" value="TreeGrafter"/>
</dbReference>
<dbReference type="PANTHER" id="PTHR11472:SF34">
    <property type="entry name" value="REGULATOR OF TELOMERE ELONGATION HELICASE 1"/>
    <property type="match status" value="1"/>
</dbReference>
<dbReference type="EnsemblMetazoa" id="PHUM003210-RA">
    <property type="protein sequence ID" value="PHUM003210-PA"/>
    <property type="gene ID" value="PHUM003210"/>
</dbReference>
<keyword evidence="10" id="KW-0411">Iron-sulfur</keyword>
<dbReference type="GO" id="GO:0090657">
    <property type="term" value="P:telomeric loop disassembly"/>
    <property type="evidence" value="ECO:0007669"/>
    <property type="project" value="TreeGrafter"/>
</dbReference>
<dbReference type="NCBIfam" id="TIGR00604">
    <property type="entry name" value="rad3"/>
    <property type="match status" value="1"/>
</dbReference>
<dbReference type="SMART" id="SM00488">
    <property type="entry name" value="DEXDc2"/>
    <property type="match status" value="1"/>
</dbReference>
<dbReference type="InterPro" id="IPR013020">
    <property type="entry name" value="Rad3/Chl1-like"/>
</dbReference>
<dbReference type="Pfam" id="PF06733">
    <property type="entry name" value="DEAD_2"/>
    <property type="match status" value="1"/>
</dbReference>
<gene>
    <name evidence="18" type="primary">8233357</name>
    <name evidence="17" type="ORF">Phum_PHUM003210</name>
</gene>